<keyword evidence="1" id="KW-1133">Transmembrane helix</keyword>
<dbReference type="RefSeq" id="WP_195170816.1">
    <property type="nucleotide sequence ID" value="NZ_CP062983.1"/>
</dbReference>
<dbReference type="AlphaFoldDB" id="A0A7S8E9B0"/>
<proteinExistence type="predicted"/>
<organism evidence="2 3">
    <name type="scientific">Phototrophicus methaneseepsis</name>
    <dbReference type="NCBI Taxonomy" id="2710758"/>
    <lineage>
        <taxon>Bacteria</taxon>
        <taxon>Bacillati</taxon>
        <taxon>Chloroflexota</taxon>
        <taxon>Candidatus Thermofontia</taxon>
        <taxon>Phototrophicales</taxon>
        <taxon>Phototrophicaceae</taxon>
        <taxon>Phototrophicus</taxon>
    </lineage>
</organism>
<keyword evidence="1" id="KW-0472">Membrane</keyword>
<protein>
    <submittedName>
        <fullName evidence="2">Uncharacterized protein</fullName>
    </submittedName>
</protein>
<keyword evidence="1" id="KW-0812">Transmembrane</keyword>
<keyword evidence="3" id="KW-1185">Reference proteome</keyword>
<feature type="transmembrane region" description="Helical" evidence="1">
    <location>
        <begin position="17"/>
        <end position="39"/>
    </location>
</feature>
<gene>
    <name evidence="2" type="ORF">G4Y79_24195</name>
</gene>
<name>A0A7S8E9B0_9CHLR</name>
<evidence type="ECO:0000313" key="3">
    <source>
        <dbReference type="Proteomes" id="UP000594468"/>
    </source>
</evidence>
<sequence length="141" mass="15580">MGDAPHLHRGQNTPRGLLYSVALITVGIAICSVTLVVSVDALCVASVNEWVPVYPGSEEVEEWHNMFRAKGMGISEVTYMTEDPLIEVIRWYQDHQASFSQQPGRLGVVVGRNSLADSHYRLTELEEGGTQIQISSECAYN</sequence>
<accession>A0A7S8E9B0</accession>
<dbReference type="EMBL" id="CP062983">
    <property type="protein sequence ID" value="QPC82747.1"/>
    <property type="molecule type" value="Genomic_DNA"/>
</dbReference>
<dbReference type="Proteomes" id="UP000594468">
    <property type="component" value="Chromosome"/>
</dbReference>
<dbReference type="KEGG" id="pmet:G4Y79_24195"/>
<evidence type="ECO:0000256" key="1">
    <source>
        <dbReference type="SAM" id="Phobius"/>
    </source>
</evidence>
<reference evidence="2 3" key="1">
    <citation type="submission" date="2020-02" db="EMBL/GenBank/DDBJ databases">
        <authorList>
            <person name="Zheng R.K."/>
            <person name="Sun C.M."/>
        </authorList>
    </citation>
    <scope>NUCLEOTIDE SEQUENCE [LARGE SCALE GENOMIC DNA]</scope>
    <source>
        <strain evidence="3">rifampicinis</strain>
    </source>
</reference>
<evidence type="ECO:0000313" key="2">
    <source>
        <dbReference type="EMBL" id="QPC82747.1"/>
    </source>
</evidence>